<evidence type="ECO:0000313" key="1">
    <source>
        <dbReference type="EMBL" id="KAK8844979.1"/>
    </source>
</evidence>
<evidence type="ECO:0000313" key="2">
    <source>
        <dbReference type="Proteomes" id="UP001470230"/>
    </source>
</evidence>
<protein>
    <recommendedName>
        <fullName evidence="3">Surface antigen BspA-like protein</fullName>
    </recommendedName>
</protein>
<reference evidence="1 2" key="1">
    <citation type="submission" date="2024-04" db="EMBL/GenBank/DDBJ databases">
        <title>Tritrichomonas musculus Genome.</title>
        <authorList>
            <person name="Alves-Ferreira E."/>
            <person name="Grigg M."/>
            <person name="Lorenzi H."/>
            <person name="Galac M."/>
        </authorList>
    </citation>
    <scope>NUCLEOTIDE SEQUENCE [LARGE SCALE GENOMIC DNA]</scope>
    <source>
        <strain evidence="1 2">EAF2021</strain>
    </source>
</reference>
<evidence type="ECO:0008006" key="3">
    <source>
        <dbReference type="Google" id="ProtNLM"/>
    </source>
</evidence>
<proteinExistence type="predicted"/>
<dbReference type="EMBL" id="JAPFFF010000031">
    <property type="protein sequence ID" value="KAK8844979.1"/>
    <property type="molecule type" value="Genomic_DNA"/>
</dbReference>
<keyword evidence="2" id="KW-1185">Reference proteome</keyword>
<accession>A0ABR2HD64</accession>
<organism evidence="1 2">
    <name type="scientific">Tritrichomonas musculus</name>
    <dbReference type="NCBI Taxonomy" id="1915356"/>
    <lineage>
        <taxon>Eukaryota</taxon>
        <taxon>Metamonada</taxon>
        <taxon>Parabasalia</taxon>
        <taxon>Tritrichomonadida</taxon>
        <taxon>Tritrichomonadidae</taxon>
        <taxon>Tritrichomonas</taxon>
    </lineage>
</organism>
<gene>
    <name evidence="1" type="ORF">M9Y10_021152</name>
</gene>
<dbReference type="InterPro" id="IPR032675">
    <property type="entry name" value="LRR_dom_sf"/>
</dbReference>
<sequence>MPVKTNLSLHLKIKKSVFESNSFLLDIEPTLIEYAAFFGSIQIFRYLRYNDVALSDVTLPPSINEIKKFAFYECFSLRQIQLPQPLAVLGDDVFNSCSKLSEIVIPSSVAQIGYDCSAKCSSLKI</sequence>
<dbReference type="Gene3D" id="3.80.10.10">
    <property type="entry name" value="Ribonuclease Inhibitor"/>
    <property type="match status" value="1"/>
</dbReference>
<dbReference type="Proteomes" id="UP001470230">
    <property type="component" value="Unassembled WGS sequence"/>
</dbReference>
<name>A0ABR2HD64_9EUKA</name>
<comment type="caution">
    <text evidence="1">The sequence shown here is derived from an EMBL/GenBank/DDBJ whole genome shotgun (WGS) entry which is preliminary data.</text>
</comment>
<dbReference type="Pfam" id="PF13306">
    <property type="entry name" value="LRR_5"/>
    <property type="match status" value="1"/>
</dbReference>
<dbReference type="InterPro" id="IPR026906">
    <property type="entry name" value="LRR_5"/>
</dbReference>